<dbReference type="Proteomes" id="UP000694892">
    <property type="component" value="Chromosome 9_10S"/>
</dbReference>
<gene>
    <name evidence="2" type="ORF">XELAEV_18046759mg</name>
</gene>
<evidence type="ECO:0000313" key="3">
    <source>
        <dbReference type="Proteomes" id="UP000694892"/>
    </source>
</evidence>
<protein>
    <submittedName>
        <fullName evidence="2">Uncharacterized protein</fullName>
    </submittedName>
</protein>
<organism evidence="2 3">
    <name type="scientific">Xenopus laevis</name>
    <name type="common">African clawed frog</name>
    <dbReference type="NCBI Taxonomy" id="8355"/>
    <lineage>
        <taxon>Eukaryota</taxon>
        <taxon>Metazoa</taxon>
        <taxon>Chordata</taxon>
        <taxon>Craniata</taxon>
        <taxon>Vertebrata</taxon>
        <taxon>Euteleostomi</taxon>
        <taxon>Amphibia</taxon>
        <taxon>Batrachia</taxon>
        <taxon>Anura</taxon>
        <taxon>Pipoidea</taxon>
        <taxon>Pipidae</taxon>
        <taxon>Xenopodinae</taxon>
        <taxon>Xenopus</taxon>
        <taxon>Xenopus</taxon>
    </lineage>
</organism>
<accession>A0A974H0W3</accession>
<dbReference type="AlphaFoldDB" id="A0A974H0W3"/>
<feature type="region of interest" description="Disordered" evidence="1">
    <location>
        <begin position="1"/>
        <end position="41"/>
    </location>
</feature>
<dbReference type="EMBL" id="CM004483">
    <property type="protein sequence ID" value="OCT60738.1"/>
    <property type="molecule type" value="Genomic_DNA"/>
</dbReference>
<proteinExistence type="predicted"/>
<evidence type="ECO:0000256" key="1">
    <source>
        <dbReference type="SAM" id="MobiDB-lite"/>
    </source>
</evidence>
<sequence>MSSKANNKTYEKAKRKNGRQHDLDTNRSLSHKPTPPRSSLSEDYSLIAAEVARFINPVIESTIGKSIDKLQIKNSNISEKLSTP</sequence>
<name>A0A974H0W3_XENLA</name>
<evidence type="ECO:0000313" key="2">
    <source>
        <dbReference type="EMBL" id="OCT60738.1"/>
    </source>
</evidence>
<reference evidence="3" key="1">
    <citation type="journal article" date="2016" name="Nature">
        <title>Genome evolution in the allotetraploid frog Xenopus laevis.</title>
        <authorList>
            <person name="Session A.M."/>
            <person name="Uno Y."/>
            <person name="Kwon T."/>
            <person name="Chapman J.A."/>
            <person name="Toyoda A."/>
            <person name="Takahashi S."/>
            <person name="Fukui A."/>
            <person name="Hikosaka A."/>
            <person name="Suzuki A."/>
            <person name="Kondo M."/>
            <person name="van Heeringen S.J."/>
            <person name="Quigley I."/>
            <person name="Heinz S."/>
            <person name="Ogino H."/>
            <person name="Ochi H."/>
            <person name="Hellsten U."/>
            <person name="Lyons J.B."/>
            <person name="Simakov O."/>
            <person name="Putnam N."/>
            <person name="Stites J."/>
            <person name="Kuroki Y."/>
            <person name="Tanaka T."/>
            <person name="Michiue T."/>
            <person name="Watanabe M."/>
            <person name="Bogdanovic O."/>
            <person name="Lister R."/>
            <person name="Georgiou G."/>
            <person name="Paranjpe S.S."/>
            <person name="van Kruijsbergen I."/>
            <person name="Shu S."/>
            <person name="Carlson J."/>
            <person name="Kinoshita T."/>
            <person name="Ohta Y."/>
            <person name="Mawaribuchi S."/>
            <person name="Jenkins J."/>
            <person name="Grimwood J."/>
            <person name="Schmutz J."/>
            <person name="Mitros T."/>
            <person name="Mozaffari S.V."/>
            <person name="Suzuki Y."/>
            <person name="Haramoto Y."/>
            <person name="Yamamoto T.S."/>
            <person name="Takagi C."/>
            <person name="Heald R."/>
            <person name="Miller K."/>
            <person name="Haudenschild C."/>
            <person name="Kitzman J."/>
            <person name="Nakayama T."/>
            <person name="Izutsu Y."/>
            <person name="Robert J."/>
            <person name="Fortriede J."/>
            <person name="Burns K."/>
            <person name="Lotay V."/>
            <person name="Karimi K."/>
            <person name="Yasuoka Y."/>
            <person name="Dichmann D.S."/>
            <person name="Flajnik M.F."/>
            <person name="Houston D.W."/>
            <person name="Shendure J."/>
            <person name="DuPasquier L."/>
            <person name="Vize P.D."/>
            <person name="Zorn A.M."/>
            <person name="Ito M."/>
            <person name="Marcotte E.M."/>
            <person name="Wallingford J.B."/>
            <person name="Ito Y."/>
            <person name="Asashima M."/>
            <person name="Ueno N."/>
            <person name="Matsuda Y."/>
            <person name="Veenstra G.J."/>
            <person name="Fujiyama A."/>
            <person name="Harland R.M."/>
            <person name="Taira M."/>
            <person name="Rokhsar D.S."/>
        </authorList>
    </citation>
    <scope>NUCLEOTIDE SEQUENCE [LARGE SCALE GENOMIC DNA]</scope>
    <source>
        <strain evidence="3">J</strain>
    </source>
</reference>